<dbReference type="Proteomes" id="UP000326202">
    <property type="component" value="Chromosome"/>
</dbReference>
<dbReference type="GO" id="GO:0006313">
    <property type="term" value="P:DNA transposition"/>
    <property type="evidence" value="ECO:0007669"/>
    <property type="project" value="InterPro"/>
</dbReference>
<dbReference type="OrthoDB" id="7278099at2"/>
<keyword evidence="4" id="KW-1185">Reference proteome</keyword>
<reference evidence="3 4" key="1">
    <citation type="submission" date="2019-08" db="EMBL/GenBank/DDBJ databases">
        <title>Hyperibacter terrae gen. nov., sp. nov. and Hyperibacter viscosus sp. nov., two new members in the family Rhodospirillaceae isolated from the rhizosphere of Hypericum perforatum.</title>
        <authorList>
            <person name="Noviana Z."/>
        </authorList>
    </citation>
    <scope>NUCLEOTIDE SEQUENCE [LARGE SCALE GENOMIC DNA]</scope>
    <source>
        <strain evidence="3 4">R5913</strain>
    </source>
</reference>
<gene>
    <name evidence="3" type="ORF">FRZ44_17350</name>
</gene>
<dbReference type="Pfam" id="PF01609">
    <property type="entry name" value="DDE_Tnp_1"/>
    <property type="match status" value="1"/>
</dbReference>
<protein>
    <submittedName>
        <fullName evidence="3">IS5 family transposase</fullName>
    </submittedName>
</protein>
<dbReference type="PANTHER" id="PTHR30007">
    <property type="entry name" value="PHP DOMAIN PROTEIN"/>
    <property type="match status" value="1"/>
</dbReference>
<dbReference type="EMBL" id="CP042906">
    <property type="protein sequence ID" value="QEX16442.1"/>
    <property type="molecule type" value="Genomic_DNA"/>
</dbReference>
<evidence type="ECO:0000313" key="3">
    <source>
        <dbReference type="EMBL" id="QEX16442.1"/>
    </source>
</evidence>
<dbReference type="GO" id="GO:0004803">
    <property type="term" value="F:transposase activity"/>
    <property type="evidence" value="ECO:0007669"/>
    <property type="project" value="InterPro"/>
</dbReference>
<evidence type="ECO:0000259" key="1">
    <source>
        <dbReference type="Pfam" id="PF01609"/>
    </source>
</evidence>
<dbReference type="KEGG" id="htq:FRZ44_17350"/>
<feature type="domain" description="Transposase IS4-like" evidence="1">
    <location>
        <begin position="112"/>
        <end position="263"/>
    </location>
</feature>
<dbReference type="AlphaFoldDB" id="A0A5J6MG56"/>
<sequence>MAWTETTRPHYRREALRYASDLTDAEWALIAPLMPMASKRGRPRTTDLRSVVEAILYMASTGCQWRAIPKEFPPYSTVQGYFYAWSHRGLLAQINHLLVMALRERVGREASPTAGVIDSQSVKTTECGGPRGFDAAKKIKGRKRHIVTDTEGCLVGVQVHAADIQDRDGAPDLLASIRSLYPWLRHVFADGAYGGDKLRDAMVALGQWTFEIIKRSDAAKGFELLPRRWVVERTFAWLGRCRRLAKDFEATIDSAVAWILVSHIRRLTRRLARP</sequence>
<organism evidence="3 4">
    <name type="scientific">Hypericibacter terrae</name>
    <dbReference type="NCBI Taxonomy" id="2602015"/>
    <lineage>
        <taxon>Bacteria</taxon>
        <taxon>Pseudomonadati</taxon>
        <taxon>Pseudomonadota</taxon>
        <taxon>Alphaproteobacteria</taxon>
        <taxon>Rhodospirillales</taxon>
        <taxon>Dongiaceae</taxon>
        <taxon>Hypericibacter</taxon>
    </lineage>
</organism>
<proteinExistence type="predicted"/>
<dbReference type="NCBIfam" id="NF033580">
    <property type="entry name" value="transpos_IS5_3"/>
    <property type="match status" value="1"/>
</dbReference>
<dbReference type="Pfam" id="PF13340">
    <property type="entry name" value="DUF4096"/>
    <property type="match status" value="1"/>
</dbReference>
<dbReference type="InterPro" id="IPR002559">
    <property type="entry name" value="Transposase_11"/>
</dbReference>
<dbReference type="InterPro" id="IPR025161">
    <property type="entry name" value="IS402-like_dom"/>
</dbReference>
<name>A0A5J6MG56_9PROT</name>
<accession>A0A5J6MG56</accession>
<evidence type="ECO:0000313" key="4">
    <source>
        <dbReference type="Proteomes" id="UP000326202"/>
    </source>
</evidence>
<dbReference type="GO" id="GO:0003677">
    <property type="term" value="F:DNA binding"/>
    <property type="evidence" value="ECO:0007669"/>
    <property type="project" value="InterPro"/>
</dbReference>
<feature type="domain" description="Insertion element IS402-like" evidence="2">
    <location>
        <begin position="22"/>
        <end position="94"/>
    </location>
</feature>
<evidence type="ECO:0000259" key="2">
    <source>
        <dbReference type="Pfam" id="PF13340"/>
    </source>
</evidence>
<dbReference type="RefSeq" id="WP_151176799.1">
    <property type="nucleotide sequence ID" value="NZ_CP042906.1"/>
</dbReference>
<dbReference type="PANTHER" id="PTHR30007:SF0">
    <property type="entry name" value="TRANSPOSASE"/>
    <property type="match status" value="1"/>
</dbReference>